<evidence type="ECO:0000256" key="4">
    <source>
        <dbReference type="PROSITE-ProRule" id="PRU00094"/>
    </source>
</evidence>
<protein>
    <recommendedName>
        <fullName evidence="6">GATA-type domain-containing protein</fullName>
    </recommendedName>
</protein>
<dbReference type="EMBL" id="KZ663155">
    <property type="protein sequence ID" value="PPS15450.1"/>
    <property type="molecule type" value="Genomic_DNA"/>
</dbReference>
<sequence length="271" mass="30642">MENCHITHTHSGTHNRMHLYGFHKHVWTNGAYFESFLILAFTDWDFIFGTKMKKQGPCFHCGIDSTPLWRNGPPEKPVLCNACGSRYRLGKPLENYIPKTLQIIQKKKRKAVPKSVVTNNGNASYSSSAMGDYASSESSTAHNLNFCSIKQENLDDDFHPVEDLGSSWRNHSRKRSAVVYNSLTTIQKLERDLQKILRHEPHLFNGVESQDDVLIYNVNINNLQIPSKEIGLGTILLNDFPVSSPSSSHHQDEQEIKISTPNHAPTAPSYP</sequence>
<organism evidence="7 8">
    <name type="scientific">Gossypium barbadense</name>
    <name type="common">Sea Island cotton</name>
    <name type="synonym">Hibiscus barbadensis</name>
    <dbReference type="NCBI Taxonomy" id="3634"/>
    <lineage>
        <taxon>Eukaryota</taxon>
        <taxon>Viridiplantae</taxon>
        <taxon>Streptophyta</taxon>
        <taxon>Embryophyta</taxon>
        <taxon>Tracheophyta</taxon>
        <taxon>Spermatophyta</taxon>
        <taxon>Magnoliopsida</taxon>
        <taxon>eudicotyledons</taxon>
        <taxon>Gunneridae</taxon>
        <taxon>Pentapetalae</taxon>
        <taxon>rosids</taxon>
        <taxon>malvids</taxon>
        <taxon>Malvales</taxon>
        <taxon>Malvaceae</taxon>
        <taxon>Malvoideae</taxon>
        <taxon>Gossypium</taxon>
    </lineage>
</organism>
<keyword evidence="2" id="KW-0238">DNA-binding</keyword>
<dbReference type="Proteomes" id="UP000239757">
    <property type="component" value="Unassembled WGS sequence"/>
</dbReference>
<dbReference type="PROSITE" id="PS50114">
    <property type="entry name" value="GATA_ZN_FINGER_2"/>
    <property type="match status" value="1"/>
</dbReference>
<dbReference type="PROSITE" id="PS00344">
    <property type="entry name" value="GATA_ZN_FINGER_1"/>
    <property type="match status" value="1"/>
</dbReference>
<keyword evidence="4" id="KW-0863">Zinc-finger</keyword>
<evidence type="ECO:0000256" key="1">
    <source>
        <dbReference type="ARBA" id="ARBA00023015"/>
    </source>
</evidence>
<keyword evidence="1" id="KW-0805">Transcription regulation</keyword>
<proteinExistence type="predicted"/>
<dbReference type="Pfam" id="PF00320">
    <property type="entry name" value="GATA"/>
    <property type="match status" value="1"/>
</dbReference>
<dbReference type="CDD" id="cd00202">
    <property type="entry name" value="ZnF_GATA"/>
    <property type="match status" value="1"/>
</dbReference>
<evidence type="ECO:0000256" key="2">
    <source>
        <dbReference type="ARBA" id="ARBA00023125"/>
    </source>
</evidence>
<accession>A0A2P5YIN6</accession>
<dbReference type="GO" id="GO:0008270">
    <property type="term" value="F:zinc ion binding"/>
    <property type="evidence" value="ECO:0007669"/>
    <property type="project" value="UniProtKB-KW"/>
</dbReference>
<gene>
    <name evidence="7" type="ORF">GOBAR_AA05125</name>
</gene>
<dbReference type="GO" id="GO:0006355">
    <property type="term" value="P:regulation of DNA-templated transcription"/>
    <property type="evidence" value="ECO:0007669"/>
    <property type="project" value="InterPro"/>
</dbReference>
<dbReference type="GO" id="GO:0043565">
    <property type="term" value="F:sequence-specific DNA binding"/>
    <property type="evidence" value="ECO:0007669"/>
    <property type="project" value="InterPro"/>
</dbReference>
<evidence type="ECO:0000256" key="3">
    <source>
        <dbReference type="ARBA" id="ARBA00023163"/>
    </source>
</evidence>
<evidence type="ECO:0000259" key="6">
    <source>
        <dbReference type="PROSITE" id="PS50114"/>
    </source>
</evidence>
<dbReference type="PANTHER" id="PTHR46855:SF21">
    <property type="entry name" value="GATA ZINC FINGER PROTEIN"/>
    <property type="match status" value="1"/>
</dbReference>
<evidence type="ECO:0000313" key="8">
    <source>
        <dbReference type="Proteomes" id="UP000239757"/>
    </source>
</evidence>
<dbReference type="AlphaFoldDB" id="A0A2P5YIN6"/>
<keyword evidence="3" id="KW-0804">Transcription</keyword>
<name>A0A2P5YIN6_GOSBA</name>
<dbReference type="SUPFAM" id="SSF57716">
    <property type="entry name" value="Glucocorticoid receptor-like (DNA-binding domain)"/>
    <property type="match status" value="1"/>
</dbReference>
<feature type="region of interest" description="Disordered" evidence="5">
    <location>
        <begin position="243"/>
        <end position="271"/>
    </location>
</feature>
<keyword evidence="4" id="KW-0862">Zinc</keyword>
<dbReference type="SMART" id="SM00401">
    <property type="entry name" value="ZnF_GATA"/>
    <property type="match status" value="1"/>
</dbReference>
<dbReference type="Gene3D" id="3.30.50.10">
    <property type="entry name" value="Erythroid Transcription Factor GATA-1, subunit A"/>
    <property type="match status" value="1"/>
</dbReference>
<dbReference type="PANTHER" id="PTHR46855">
    <property type="entry name" value="OSJNBB0038F03.10 PROTEIN"/>
    <property type="match status" value="1"/>
</dbReference>
<dbReference type="InterPro" id="IPR044589">
    <property type="entry name" value="GATA26/27"/>
</dbReference>
<evidence type="ECO:0000256" key="5">
    <source>
        <dbReference type="SAM" id="MobiDB-lite"/>
    </source>
</evidence>
<dbReference type="OrthoDB" id="515401at2759"/>
<dbReference type="InterPro" id="IPR000679">
    <property type="entry name" value="Znf_GATA"/>
</dbReference>
<dbReference type="InterPro" id="IPR013088">
    <property type="entry name" value="Znf_NHR/GATA"/>
</dbReference>
<feature type="domain" description="GATA-type" evidence="6">
    <location>
        <begin position="58"/>
        <end position="107"/>
    </location>
</feature>
<reference evidence="7 8" key="1">
    <citation type="submission" date="2015-01" db="EMBL/GenBank/DDBJ databases">
        <title>Genome of allotetraploid Gossypium barbadense reveals genomic plasticity and fiber elongation in cotton evolution.</title>
        <authorList>
            <person name="Chen X."/>
            <person name="Liu X."/>
            <person name="Zhao B."/>
            <person name="Zheng H."/>
            <person name="Hu Y."/>
            <person name="Lu G."/>
            <person name="Yang C."/>
            <person name="Chen J."/>
            <person name="Shan C."/>
            <person name="Zhang L."/>
            <person name="Zhou Y."/>
            <person name="Wang L."/>
            <person name="Guo W."/>
            <person name="Bai Y."/>
            <person name="Ruan J."/>
            <person name="Shangguan X."/>
            <person name="Mao Y."/>
            <person name="Jiang J."/>
            <person name="Zhu Y."/>
            <person name="Lei J."/>
            <person name="Kang H."/>
            <person name="Chen S."/>
            <person name="He X."/>
            <person name="Wang R."/>
            <person name="Wang Y."/>
            <person name="Chen J."/>
            <person name="Wang L."/>
            <person name="Yu S."/>
            <person name="Wang B."/>
            <person name="Wei J."/>
            <person name="Song S."/>
            <person name="Lu X."/>
            <person name="Gao Z."/>
            <person name="Gu W."/>
            <person name="Deng X."/>
            <person name="Ma D."/>
            <person name="Wang S."/>
            <person name="Liang W."/>
            <person name="Fang L."/>
            <person name="Cai C."/>
            <person name="Zhu X."/>
            <person name="Zhou B."/>
            <person name="Zhang Y."/>
            <person name="Chen Z."/>
            <person name="Xu S."/>
            <person name="Zhu R."/>
            <person name="Wang S."/>
            <person name="Zhang T."/>
            <person name="Zhao G."/>
        </authorList>
    </citation>
    <scope>NUCLEOTIDE SEQUENCE [LARGE SCALE GENOMIC DNA]</scope>
    <source>
        <strain evidence="8">cv. Xinhai21</strain>
        <tissue evidence="7">Leaf</tissue>
    </source>
</reference>
<keyword evidence="4" id="KW-0479">Metal-binding</keyword>
<evidence type="ECO:0000313" key="7">
    <source>
        <dbReference type="EMBL" id="PPS15450.1"/>
    </source>
</evidence>